<evidence type="ECO:0000259" key="2">
    <source>
        <dbReference type="Pfam" id="PF00144"/>
    </source>
</evidence>
<accession>A0A2U2BFF3</accession>
<protein>
    <submittedName>
        <fullName evidence="3">Peptidase M15</fullName>
    </submittedName>
</protein>
<comment type="caution">
    <text evidence="3">The sequence shown here is derived from an EMBL/GenBank/DDBJ whole genome shotgun (WGS) entry which is preliminary data.</text>
</comment>
<dbReference type="InterPro" id="IPR050491">
    <property type="entry name" value="AmpC-like"/>
</dbReference>
<dbReference type="InterPro" id="IPR001466">
    <property type="entry name" value="Beta-lactam-related"/>
</dbReference>
<gene>
    <name evidence="3" type="ORF">DF183_18400</name>
</gene>
<dbReference type="EMBL" id="QEXO01000005">
    <property type="protein sequence ID" value="PWE12735.1"/>
    <property type="molecule type" value="Genomic_DNA"/>
</dbReference>
<evidence type="ECO:0000313" key="4">
    <source>
        <dbReference type="Proteomes" id="UP000245216"/>
    </source>
</evidence>
<dbReference type="AlphaFoldDB" id="A0A2U2BFF3"/>
<dbReference type="SUPFAM" id="SSF56601">
    <property type="entry name" value="beta-lactamase/transpeptidase-like"/>
    <property type="match status" value="1"/>
</dbReference>
<dbReference type="InterPro" id="IPR012338">
    <property type="entry name" value="Beta-lactam/transpept-like"/>
</dbReference>
<name>A0A2U2BFF3_ALCFA</name>
<dbReference type="PANTHER" id="PTHR46825:SF9">
    <property type="entry name" value="BETA-LACTAMASE-RELATED DOMAIN-CONTAINING PROTEIN"/>
    <property type="match status" value="1"/>
</dbReference>
<organism evidence="3 4">
    <name type="scientific">Alcaligenes faecalis</name>
    <dbReference type="NCBI Taxonomy" id="511"/>
    <lineage>
        <taxon>Bacteria</taxon>
        <taxon>Pseudomonadati</taxon>
        <taxon>Pseudomonadota</taxon>
        <taxon>Betaproteobacteria</taxon>
        <taxon>Burkholderiales</taxon>
        <taxon>Alcaligenaceae</taxon>
        <taxon>Alcaligenes</taxon>
    </lineage>
</organism>
<proteinExistence type="predicted"/>
<feature type="chain" id="PRO_5015550886" evidence="1">
    <location>
        <begin position="21"/>
        <end position="353"/>
    </location>
</feature>
<feature type="domain" description="Beta-lactamase-related" evidence="2">
    <location>
        <begin position="26"/>
        <end position="338"/>
    </location>
</feature>
<evidence type="ECO:0000313" key="3">
    <source>
        <dbReference type="EMBL" id="PWE12735.1"/>
    </source>
</evidence>
<evidence type="ECO:0000256" key="1">
    <source>
        <dbReference type="SAM" id="SignalP"/>
    </source>
</evidence>
<dbReference type="PANTHER" id="PTHR46825">
    <property type="entry name" value="D-ALANYL-D-ALANINE-CARBOXYPEPTIDASE/ENDOPEPTIDASE AMPH"/>
    <property type="match status" value="1"/>
</dbReference>
<dbReference type="STRING" id="511.UZ73_10200"/>
<sequence length="353" mass="39527">MRRLIGLALLGLGMSVNAQASPLLKPGCAWTLLNPEQGERMGSWGWADLDKRQYIDEHTRFNLASLSKQFTALAVLMLVQDGKLALDEPLARFWPELPGELGKPTLRQVLRHTGGLPDYIEPLYQAGREHETVTVAETLEVLAAHPVLRFTPGERFEYSNTGYFLLAQLVERVSGQPLTRFSQRYIFEPLGMDETAIVDRYPSALPQLARGYRVKDGQVQNSESSWEQTGDGQVHSSAADMWRWLQHLEQDTVLQSPEGQSLTGLRSLLTQSASTEPKDNYQFGLETVQLGEDYAAWGHGGGWAGYHSFMAYSPERRQGAAVMCNAIHWDVRAMAERLLQTGIGQLEPIVYRP</sequence>
<dbReference type="Gene3D" id="3.40.710.10">
    <property type="entry name" value="DD-peptidase/beta-lactamase superfamily"/>
    <property type="match status" value="1"/>
</dbReference>
<keyword evidence="1" id="KW-0732">Signal</keyword>
<feature type="signal peptide" evidence="1">
    <location>
        <begin position="1"/>
        <end position="20"/>
    </location>
</feature>
<reference evidence="3 4" key="2">
    <citation type="submission" date="2018-05" db="EMBL/GenBank/DDBJ databases">
        <authorList>
            <person name="Lanie J.A."/>
            <person name="Ng W.-L."/>
            <person name="Kazmierczak K.M."/>
            <person name="Andrzejewski T.M."/>
            <person name="Davidsen T.M."/>
            <person name="Wayne K.J."/>
            <person name="Tettelin H."/>
            <person name="Glass J.I."/>
            <person name="Rusch D."/>
            <person name="Podicherti R."/>
            <person name="Tsui H.-C.T."/>
            <person name="Winkler M.E."/>
        </authorList>
    </citation>
    <scope>NUCLEOTIDE SEQUENCE [LARGE SCALE GENOMIC DNA]</scope>
    <source>
        <strain evidence="3 4">YBY</strain>
    </source>
</reference>
<dbReference type="RefSeq" id="WP_109089844.1">
    <property type="nucleotide sequence ID" value="NZ_QEXO01000005.1"/>
</dbReference>
<reference evidence="3 4" key="1">
    <citation type="submission" date="2018-05" db="EMBL/GenBank/DDBJ databases">
        <title>Genome Sequence of an Efficient Indole-Degrading Bacterium, Alcaligenes sp.YBY.</title>
        <authorList>
            <person name="Yang B."/>
        </authorList>
    </citation>
    <scope>NUCLEOTIDE SEQUENCE [LARGE SCALE GENOMIC DNA]</scope>
    <source>
        <strain evidence="3 4">YBY</strain>
    </source>
</reference>
<dbReference type="Proteomes" id="UP000245216">
    <property type="component" value="Unassembled WGS sequence"/>
</dbReference>
<dbReference type="Pfam" id="PF00144">
    <property type="entry name" value="Beta-lactamase"/>
    <property type="match status" value="1"/>
</dbReference>